<dbReference type="Gene3D" id="2.40.50.1060">
    <property type="match status" value="1"/>
</dbReference>
<evidence type="ECO:0000256" key="6">
    <source>
        <dbReference type="ARBA" id="ARBA00023242"/>
    </source>
</evidence>
<dbReference type="GO" id="GO:0005736">
    <property type="term" value="C:RNA polymerase I complex"/>
    <property type="evidence" value="ECO:0007669"/>
    <property type="project" value="TreeGrafter"/>
</dbReference>
<dbReference type="Pfam" id="PF17875">
    <property type="entry name" value="RPA43_OB"/>
    <property type="match status" value="1"/>
</dbReference>
<proteinExistence type="inferred from homology"/>
<evidence type="ECO:0000313" key="11">
    <source>
        <dbReference type="Proteomes" id="UP000799777"/>
    </source>
</evidence>
<dbReference type="Gene3D" id="3.30.1490.120">
    <property type="entry name" value="RNA polymerase Rpb7-like, N-terminal domain"/>
    <property type="match status" value="1"/>
</dbReference>
<feature type="compositionally biased region" description="Basic and acidic residues" evidence="8">
    <location>
        <begin position="81"/>
        <end position="94"/>
    </location>
</feature>
<evidence type="ECO:0000256" key="3">
    <source>
        <dbReference type="ARBA" id="ARBA00022478"/>
    </source>
</evidence>
<evidence type="ECO:0000256" key="8">
    <source>
        <dbReference type="SAM" id="MobiDB-lite"/>
    </source>
</evidence>
<evidence type="ECO:0000313" key="10">
    <source>
        <dbReference type="EMBL" id="KAF2032523.1"/>
    </source>
</evidence>
<keyword evidence="5 7" id="KW-0804">Transcription</keyword>
<dbReference type="GO" id="GO:0006361">
    <property type="term" value="P:transcription initiation at RNA polymerase I promoter"/>
    <property type="evidence" value="ECO:0007669"/>
    <property type="project" value="UniProtKB-ARBA"/>
</dbReference>
<name>A0A9P4LNY7_9PLEO</name>
<feature type="domain" description="RPA43 OB" evidence="9">
    <location>
        <begin position="119"/>
        <end position="223"/>
    </location>
</feature>
<dbReference type="PANTHER" id="PTHR12709:SF5">
    <property type="entry name" value="DNA-DIRECTED RNA POLYMERASE I SUBUNIT RPA43"/>
    <property type="match status" value="1"/>
</dbReference>
<evidence type="ECO:0000256" key="7">
    <source>
        <dbReference type="RuleBase" id="RU369086"/>
    </source>
</evidence>
<evidence type="ECO:0000256" key="5">
    <source>
        <dbReference type="ARBA" id="ARBA00023163"/>
    </source>
</evidence>
<accession>A0A9P4LNY7</accession>
<feature type="region of interest" description="Disordered" evidence="8">
    <location>
        <begin position="224"/>
        <end position="264"/>
    </location>
</feature>
<keyword evidence="3 7" id="KW-0240">DNA-directed RNA polymerase</keyword>
<comment type="subcellular location">
    <subcellularLocation>
        <location evidence="1">Nucleus</location>
        <location evidence="1">Nucleolus</location>
    </subcellularLocation>
</comment>
<dbReference type="Proteomes" id="UP000799777">
    <property type="component" value="Unassembled WGS sequence"/>
</dbReference>
<comment type="caution">
    <text evidence="10">The sequence shown here is derived from an EMBL/GenBank/DDBJ whole genome shotgun (WGS) entry which is preliminary data.</text>
</comment>
<dbReference type="OrthoDB" id="10250504at2759"/>
<evidence type="ECO:0000256" key="1">
    <source>
        <dbReference type="ARBA" id="ARBA00004604"/>
    </source>
</evidence>
<comment type="function">
    <text evidence="7">DNA-dependent RNA polymerase which catalyzes the transcription of DNA into RNA using the four ribonucleoside triphosphates as substrates.</text>
</comment>
<evidence type="ECO:0000256" key="4">
    <source>
        <dbReference type="ARBA" id="ARBA00022553"/>
    </source>
</evidence>
<keyword evidence="4" id="KW-0597">Phosphoprotein</keyword>
<comment type="similarity">
    <text evidence="2">Belongs to the eukaryotic RPA43 RNA polymerase subunit family.</text>
</comment>
<dbReference type="PANTHER" id="PTHR12709">
    <property type="entry name" value="DNA-DIRECTED RNA POLYMERASE II, III"/>
    <property type="match status" value="1"/>
</dbReference>
<evidence type="ECO:0000259" key="9">
    <source>
        <dbReference type="Pfam" id="PF17875"/>
    </source>
</evidence>
<feature type="region of interest" description="Disordered" evidence="8">
    <location>
        <begin position="66"/>
        <end position="94"/>
    </location>
</feature>
<dbReference type="InterPro" id="IPR036898">
    <property type="entry name" value="RNA_pol_Rpb7-like_N_sf"/>
</dbReference>
<keyword evidence="11" id="KW-1185">Reference proteome</keyword>
<organism evidence="10 11">
    <name type="scientific">Setomelanomma holmii</name>
    <dbReference type="NCBI Taxonomy" id="210430"/>
    <lineage>
        <taxon>Eukaryota</taxon>
        <taxon>Fungi</taxon>
        <taxon>Dikarya</taxon>
        <taxon>Ascomycota</taxon>
        <taxon>Pezizomycotina</taxon>
        <taxon>Dothideomycetes</taxon>
        <taxon>Pleosporomycetidae</taxon>
        <taxon>Pleosporales</taxon>
        <taxon>Pleosporineae</taxon>
        <taxon>Phaeosphaeriaceae</taxon>
        <taxon>Setomelanomma</taxon>
    </lineage>
</organism>
<sequence length="264" mass="29486">MAPIAEEDYSLLHVERISQYVSLSPASLNDPLPALCASTFSPLLLSYFAPARGIVLAYEDVVLSDRPPRSTQNSTKKSKSRHEPSEESKSQNEPLLLRHVDEYTAPFLWATASFLVWRPRTGAHISGRITHQSHTHITLSHFNTFPVSITKDQFPSDWNWHSETLGKVKKGWDGRLSDEGGWWVDGQGAKVDGDLKVRIKNFDGAREGRGKGKGFIRIEGSLLSAEEEKTRAPQQAGKGKQRVNGVLRNQPRTQESNGEVMEVE</sequence>
<gene>
    <name evidence="10" type="ORF">EK21DRAFT_109903</name>
</gene>
<dbReference type="InterPro" id="IPR041178">
    <property type="entry name" value="RPA43_OB"/>
</dbReference>
<reference evidence="10" key="1">
    <citation type="journal article" date="2020" name="Stud. Mycol.">
        <title>101 Dothideomycetes genomes: a test case for predicting lifestyles and emergence of pathogens.</title>
        <authorList>
            <person name="Haridas S."/>
            <person name="Albert R."/>
            <person name="Binder M."/>
            <person name="Bloem J."/>
            <person name="Labutti K."/>
            <person name="Salamov A."/>
            <person name="Andreopoulos B."/>
            <person name="Baker S."/>
            <person name="Barry K."/>
            <person name="Bills G."/>
            <person name="Bluhm B."/>
            <person name="Cannon C."/>
            <person name="Castanera R."/>
            <person name="Culley D."/>
            <person name="Daum C."/>
            <person name="Ezra D."/>
            <person name="Gonzalez J."/>
            <person name="Henrissat B."/>
            <person name="Kuo A."/>
            <person name="Liang C."/>
            <person name="Lipzen A."/>
            <person name="Lutzoni F."/>
            <person name="Magnuson J."/>
            <person name="Mondo S."/>
            <person name="Nolan M."/>
            <person name="Ohm R."/>
            <person name="Pangilinan J."/>
            <person name="Park H.-J."/>
            <person name="Ramirez L."/>
            <person name="Alfaro M."/>
            <person name="Sun H."/>
            <person name="Tritt A."/>
            <person name="Yoshinaga Y."/>
            <person name="Zwiers L.-H."/>
            <person name="Turgeon B."/>
            <person name="Goodwin S."/>
            <person name="Spatafora J."/>
            <person name="Crous P."/>
            <person name="Grigoriev I."/>
        </authorList>
    </citation>
    <scope>NUCLEOTIDE SEQUENCE</scope>
    <source>
        <strain evidence="10">CBS 110217</strain>
    </source>
</reference>
<evidence type="ECO:0000256" key="2">
    <source>
        <dbReference type="ARBA" id="ARBA00005930"/>
    </source>
</evidence>
<protein>
    <recommendedName>
        <fullName evidence="7">DNA-directed RNA polymerase subunit</fullName>
    </recommendedName>
</protein>
<dbReference type="GO" id="GO:0006362">
    <property type="term" value="P:transcription elongation by RNA polymerase I"/>
    <property type="evidence" value="ECO:0007669"/>
    <property type="project" value="UniProtKB-ARBA"/>
</dbReference>
<dbReference type="EMBL" id="ML978172">
    <property type="protein sequence ID" value="KAF2032523.1"/>
    <property type="molecule type" value="Genomic_DNA"/>
</dbReference>
<dbReference type="InterPro" id="IPR045113">
    <property type="entry name" value="Rpb7-like"/>
</dbReference>
<dbReference type="AlphaFoldDB" id="A0A9P4LNY7"/>
<dbReference type="FunFam" id="3.30.1490.120:FF:000004">
    <property type="entry name" value="RNA polymerase I subunit Rpa43"/>
    <property type="match status" value="1"/>
</dbReference>
<keyword evidence="6 7" id="KW-0539">Nucleus</keyword>